<dbReference type="EMBL" id="JACIGK010000004">
    <property type="protein sequence ID" value="MBB4265254.1"/>
    <property type="molecule type" value="Genomic_DNA"/>
</dbReference>
<dbReference type="PANTHER" id="PTHR43409:SF7">
    <property type="entry name" value="BLL1977 PROTEIN"/>
    <property type="match status" value="1"/>
</dbReference>
<proteinExistence type="predicted"/>
<evidence type="ECO:0000313" key="9">
    <source>
        <dbReference type="Proteomes" id="UP000554286"/>
    </source>
</evidence>
<keyword evidence="9" id="KW-1185">Reference proteome</keyword>
<dbReference type="InterPro" id="IPR006638">
    <property type="entry name" value="Elp3/MiaA/NifB-like_rSAM"/>
</dbReference>
<evidence type="ECO:0000256" key="3">
    <source>
        <dbReference type="ARBA" id="ARBA00022723"/>
    </source>
</evidence>
<dbReference type="SUPFAM" id="SSF102114">
    <property type="entry name" value="Radical SAM enzymes"/>
    <property type="match status" value="1"/>
</dbReference>
<dbReference type="InterPro" id="IPR051198">
    <property type="entry name" value="BchE-like"/>
</dbReference>
<evidence type="ECO:0000256" key="4">
    <source>
        <dbReference type="ARBA" id="ARBA00023004"/>
    </source>
</evidence>
<sequence>MQHTRSKVLIVNAYLDPWRASTPTRLFVPRAMAPYFLAGRFHRDRVEVRVHDEVHHGALLDRRLYAWPDLVILTGLTAAFDRARQLSAYFRHGRPGVVVAIGGPIARALPGLCARVFDLVCQGDVESVDAVIDEVLGPGHRADTPAPRFDLARSVFSPGFIETTKNCNFACAFCSLTGEGRDYVAHEDEDIARQIAAVDRVQMLMVLDNNFYGNNRSSFEGRVRLLGEHWRRGAFRGWGALVTGDFFKSPDNLALVAENGCLALFSGVESLDPAVLRTFNKRQSLASDPRSLSKTCAAHGIIFDYGMILDFTQQTIGDVDAQIDGLLADPEVPLPGLLSLTIPIFGTPYFDEAASAGRLMPHLRLSDLDGQKIVEWPREPLDRVVPYVAALLRFRGRKMALARHAVAHALTRRTDYRWEQTALELLRPLLRYGGTVRVGTPSQMWATLRESPATYCALTDTAPAAYRPRHWLPARFARDFEPFRVTDGTGALTDESRAERHAAGASAGVSPARSAASAAPAR</sequence>
<comment type="caution">
    <text evidence="8">The sequence shown here is derived from an EMBL/GenBank/DDBJ whole genome shotgun (WGS) entry which is preliminary data.</text>
</comment>
<dbReference type="Proteomes" id="UP000554286">
    <property type="component" value="Unassembled WGS sequence"/>
</dbReference>
<dbReference type="Gene3D" id="3.40.50.280">
    <property type="entry name" value="Cobalamin-binding domain"/>
    <property type="match status" value="1"/>
</dbReference>
<keyword evidence="3" id="KW-0479">Metal-binding</keyword>
<gene>
    <name evidence="8" type="ORF">GGD89_000869</name>
</gene>
<dbReference type="SFLD" id="SFLDG01082">
    <property type="entry name" value="B12-binding_domain_containing"/>
    <property type="match status" value="1"/>
</dbReference>
<keyword evidence="2" id="KW-0949">S-adenosyl-L-methionine</keyword>
<organism evidence="8 9">
    <name type="scientific">Roseospira visakhapatnamensis</name>
    <dbReference type="NCBI Taxonomy" id="390880"/>
    <lineage>
        <taxon>Bacteria</taxon>
        <taxon>Pseudomonadati</taxon>
        <taxon>Pseudomonadota</taxon>
        <taxon>Alphaproteobacteria</taxon>
        <taxon>Rhodospirillales</taxon>
        <taxon>Rhodospirillaceae</taxon>
        <taxon>Roseospira</taxon>
    </lineage>
</organism>
<dbReference type="SFLD" id="SFLDS00029">
    <property type="entry name" value="Radical_SAM"/>
    <property type="match status" value="1"/>
</dbReference>
<dbReference type="GO" id="GO:0005829">
    <property type="term" value="C:cytosol"/>
    <property type="evidence" value="ECO:0007669"/>
    <property type="project" value="TreeGrafter"/>
</dbReference>
<reference evidence="8 9" key="1">
    <citation type="submission" date="2020-08" db="EMBL/GenBank/DDBJ databases">
        <title>Genome sequencing of Purple Non-Sulfur Bacteria from various extreme environments.</title>
        <authorList>
            <person name="Mayer M."/>
        </authorList>
    </citation>
    <scope>NUCLEOTIDE SEQUENCE [LARGE SCALE GENOMIC DNA]</scope>
    <source>
        <strain evidence="8 9">JA131</strain>
    </source>
</reference>
<dbReference type="InterPro" id="IPR007197">
    <property type="entry name" value="rSAM"/>
</dbReference>
<protein>
    <submittedName>
        <fullName evidence="8">Radical SAM superfamily enzyme YgiQ (UPF0313 family)</fullName>
    </submittedName>
</protein>
<dbReference type="GO" id="GO:0046872">
    <property type="term" value="F:metal ion binding"/>
    <property type="evidence" value="ECO:0007669"/>
    <property type="project" value="UniProtKB-KW"/>
</dbReference>
<feature type="region of interest" description="Disordered" evidence="6">
    <location>
        <begin position="493"/>
        <end position="522"/>
    </location>
</feature>
<comment type="cofactor">
    <cofactor evidence="1">
        <name>[4Fe-4S] cluster</name>
        <dbReference type="ChEBI" id="CHEBI:49883"/>
    </cofactor>
</comment>
<dbReference type="SMART" id="SM00729">
    <property type="entry name" value="Elp3"/>
    <property type="match status" value="1"/>
</dbReference>
<keyword evidence="4" id="KW-0408">Iron</keyword>
<evidence type="ECO:0000256" key="5">
    <source>
        <dbReference type="ARBA" id="ARBA00023014"/>
    </source>
</evidence>
<dbReference type="AlphaFoldDB" id="A0A7W6RB60"/>
<feature type="domain" description="Elp3/MiaA/NifB-like radical SAM core" evidence="7">
    <location>
        <begin position="157"/>
        <end position="368"/>
    </location>
</feature>
<evidence type="ECO:0000256" key="6">
    <source>
        <dbReference type="SAM" id="MobiDB-lite"/>
    </source>
</evidence>
<evidence type="ECO:0000256" key="2">
    <source>
        <dbReference type="ARBA" id="ARBA00022691"/>
    </source>
</evidence>
<dbReference type="RefSeq" id="WP_184042869.1">
    <property type="nucleotide sequence ID" value="NZ_JACIGK010000004.1"/>
</dbReference>
<evidence type="ECO:0000313" key="8">
    <source>
        <dbReference type="EMBL" id="MBB4265254.1"/>
    </source>
</evidence>
<evidence type="ECO:0000259" key="7">
    <source>
        <dbReference type="SMART" id="SM00729"/>
    </source>
</evidence>
<accession>A0A7W6RB60</accession>
<keyword evidence="5" id="KW-0411">Iron-sulfur</keyword>
<feature type="compositionally biased region" description="Low complexity" evidence="6">
    <location>
        <begin position="503"/>
        <end position="522"/>
    </location>
</feature>
<dbReference type="InterPro" id="IPR058240">
    <property type="entry name" value="rSAM_sf"/>
</dbReference>
<dbReference type="GO" id="GO:0003824">
    <property type="term" value="F:catalytic activity"/>
    <property type="evidence" value="ECO:0007669"/>
    <property type="project" value="InterPro"/>
</dbReference>
<name>A0A7W6RB60_9PROT</name>
<dbReference type="PANTHER" id="PTHR43409">
    <property type="entry name" value="ANAEROBIC MAGNESIUM-PROTOPORPHYRIN IX MONOMETHYL ESTER CYCLASE-RELATED"/>
    <property type="match status" value="1"/>
</dbReference>
<evidence type="ECO:0000256" key="1">
    <source>
        <dbReference type="ARBA" id="ARBA00001966"/>
    </source>
</evidence>
<dbReference type="GO" id="GO:0051536">
    <property type="term" value="F:iron-sulfur cluster binding"/>
    <property type="evidence" value="ECO:0007669"/>
    <property type="project" value="UniProtKB-KW"/>
</dbReference>